<feature type="domain" description="Methyl-accepting transducer" evidence="7">
    <location>
        <begin position="356"/>
        <end position="585"/>
    </location>
</feature>
<gene>
    <name evidence="9" type="ORF">D3P06_14480</name>
</gene>
<dbReference type="Gene3D" id="6.10.340.10">
    <property type="match status" value="1"/>
</dbReference>
<keyword evidence="2" id="KW-0145">Chemotaxis</keyword>
<evidence type="ECO:0000259" key="8">
    <source>
        <dbReference type="PROSITE" id="PS50885"/>
    </source>
</evidence>
<dbReference type="InterPro" id="IPR033462">
    <property type="entry name" value="Cache_3-Cache_2"/>
</dbReference>
<dbReference type="PANTHER" id="PTHR43531:SF11">
    <property type="entry name" value="METHYL-ACCEPTING CHEMOTAXIS PROTEIN 3"/>
    <property type="match status" value="1"/>
</dbReference>
<dbReference type="CDD" id="cd11386">
    <property type="entry name" value="MCP_signal"/>
    <property type="match status" value="1"/>
</dbReference>
<dbReference type="Pfam" id="PF00015">
    <property type="entry name" value="MCPsignal"/>
    <property type="match status" value="1"/>
</dbReference>
<evidence type="ECO:0000313" key="9">
    <source>
        <dbReference type="EMBL" id="RJK99500.1"/>
    </source>
</evidence>
<dbReference type="Pfam" id="PF00672">
    <property type="entry name" value="HAMP"/>
    <property type="match status" value="1"/>
</dbReference>
<keyword evidence="10" id="KW-1185">Reference proteome</keyword>
<dbReference type="SMART" id="SM00304">
    <property type="entry name" value="HAMP"/>
    <property type="match status" value="2"/>
</dbReference>
<dbReference type="InterPro" id="IPR029151">
    <property type="entry name" value="Sensor-like_sf"/>
</dbReference>
<dbReference type="SMART" id="SM00283">
    <property type="entry name" value="MA"/>
    <property type="match status" value="1"/>
</dbReference>
<dbReference type="GO" id="GO:0016020">
    <property type="term" value="C:membrane"/>
    <property type="evidence" value="ECO:0007669"/>
    <property type="project" value="UniProtKB-SubCell"/>
</dbReference>
<dbReference type="SUPFAM" id="SSF158472">
    <property type="entry name" value="HAMP domain-like"/>
    <property type="match status" value="1"/>
</dbReference>
<feature type="transmembrane region" description="Helical" evidence="6">
    <location>
        <begin position="198"/>
        <end position="218"/>
    </location>
</feature>
<dbReference type="GO" id="GO:0007165">
    <property type="term" value="P:signal transduction"/>
    <property type="evidence" value="ECO:0007669"/>
    <property type="project" value="UniProtKB-KW"/>
</dbReference>
<dbReference type="SUPFAM" id="SSF103190">
    <property type="entry name" value="Sensory domain-like"/>
    <property type="match status" value="1"/>
</dbReference>
<dbReference type="PROSITE" id="PS50111">
    <property type="entry name" value="CHEMOTAXIS_TRANSDUC_2"/>
    <property type="match status" value="1"/>
</dbReference>
<evidence type="ECO:0000256" key="4">
    <source>
        <dbReference type="PROSITE-ProRule" id="PRU00284"/>
    </source>
</evidence>
<sequence>MKARIPKLTLRQRTIATSVVLMATLAFVLVGAFTLTKRDSLMESAESLQRVTLRVLAHELRNQFEGFSATEQADGTLSDVVWPVIPDFDDHAMIDSVGAQTAETATIFRRDASGQFIRMTTNVMRPDGTRAVGTALDPQGPVHEAMLRGEYFAGQANILGEDYITAYLPIRNAQGEVHGVLYAGTAISQINQVLQRSMGVALAITLLALAVACTINSVMTRRGMRPLVALDGAMQDVAQGDYDRPIPHTDLRDEVGSIARSLQMFRDNLAQADRDREAVAASRAEAQAEAEDQARKQGRAVSDLMAGLQRLARGDLTARIENPAHDPFPADYEQLRSSFNQVATDLSGTMMRIVDVARQVQGGSEEITSAAEDLASRAETQAATLEQSAAALTELTASVESTAGLARSAQEVSSDNHAIAEQGRSVVGEAIAAMKRIEASAEQINRIIAVIDDIAFQTNLLALNAGVEAARAGEAGRGFAVVASEVRGLAQRASDSAREIKGLISDSSTHVQAGSTLVSRTGGSLEQILDRARSISDQVASIALAANDQAIALAEINQGVNQLDQVTQQNAAVAEQANAAAASLNQQARELNGALAGFDTGARMQAAPARAPARVVQAPRQARMAEF</sequence>
<dbReference type="SUPFAM" id="SSF58104">
    <property type="entry name" value="Methyl-accepting chemotaxis protein (MCP) signaling domain"/>
    <property type="match status" value="1"/>
</dbReference>
<keyword evidence="6" id="KW-0472">Membrane</keyword>
<evidence type="ECO:0000256" key="6">
    <source>
        <dbReference type="SAM" id="Phobius"/>
    </source>
</evidence>
<dbReference type="OrthoDB" id="4514964at2"/>
<dbReference type="GO" id="GO:0006935">
    <property type="term" value="P:chemotaxis"/>
    <property type="evidence" value="ECO:0007669"/>
    <property type="project" value="UniProtKB-KW"/>
</dbReference>
<proteinExistence type="inferred from homology"/>
<comment type="caution">
    <text evidence="9">The sequence shown here is derived from an EMBL/GenBank/DDBJ whole genome shotgun (WGS) entry which is preliminary data.</text>
</comment>
<dbReference type="InterPro" id="IPR051310">
    <property type="entry name" value="MCP_chemotaxis"/>
</dbReference>
<feature type="domain" description="HAMP" evidence="8">
    <location>
        <begin position="295"/>
        <end position="351"/>
    </location>
</feature>
<name>A0A418ZRP3_9RHOB</name>
<dbReference type="Gene3D" id="1.10.287.950">
    <property type="entry name" value="Methyl-accepting chemotaxis protein"/>
    <property type="match status" value="1"/>
</dbReference>
<keyword evidence="4" id="KW-0807">Transducer</keyword>
<comment type="similarity">
    <text evidence="3">Belongs to the methyl-accepting chemotaxis (MCP) protein family.</text>
</comment>
<dbReference type="Proteomes" id="UP000285530">
    <property type="component" value="Unassembled WGS sequence"/>
</dbReference>
<feature type="region of interest" description="Disordered" evidence="5">
    <location>
        <begin position="278"/>
        <end position="298"/>
    </location>
</feature>
<accession>A0A418ZRP3</accession>
<feature type="domain" description="HAMP" evidence="8">
    <location>
        <begin position="221"/>
        <end position="274"/>
    </location>
</feature>
<dbReference type="InterPro" id="IPR003660">
    <property type="entry name" value="HAMP_dom"/>
</dbReference>
<dbReference type="PROSITE" id="PS50885">
    <property type="entry name" value="HAMP"/>
    <property type="match status" value="2"/>
</dbReference>
<evidence type="ECO:0000259" key="7">
    <source>
        <dbReference type="PROSITE" id="PS50111"/>
    </source>
</evidence>
<dbReference type="InterPro" id="IPR004089">
    <property type="entry name" value="MCPsignal_dom"/>
</dbReference>
<evidence type="ECO:0000313" key="10">
    <source>
        <dbReference type="Proteomes" id="UP000285530"/>
    </source>
</evidence>
<protein>
    <submittedName>
        <fullName evidence="9">HAMP domain-containing protein</fullName>
    </submittedName>
</protein>
<comment type="subcellular location">
    <subcellularLocation>
        <location evidence="1">Membrane</location>
    </subcellularLocation>
</comment>
<evidence type="ECO:0000256" key="3">
    <source>
        <dbReference type="ARBA" id="ARBA00029447"/>
    </source>
</evidence>
<dbReference type="PANTHER" id="PTHR43531">
    <property type="entry name" value="PROTEIN ICFG"/>
    <property type="match status" value="1"/>
</dbReference>
<organism evidence="9 10">
    <name type="scientific">Paracoccus aestuarii</name>
    <dbReference type="NCBI Taxonomy" id="453842"/>
    <lineage>
        <taxon>Bacteria</taxon>
        <taxon>Pseudomonadati</taxon>
        <taxon>Pseudomonadota</taxon>
        <taxon>Alphaproteobacteria</taxon>
        <taxon>Rhodobacterales</taxon>
        <taxon>Paracoccaceae</taxon>
        <taxon>Paracoccus</taxon>
    </lineage>
</organism>
<dbReference type="Pfam" id="PF17201">
    <property type="entry name" value="Cache_3-Cache_2"/>
    <property type="match status" value="1"/>
</dbReference>
<reference evidence="9 10" key="1">
    <citation type="submission" date="2018-09" db="EMBL/GenBank/DDBJ databases">
        <title>Paracoccus onubensis nov. sp. a moderate halophilic bacterium isolated from Gruta de las Maravillas (Aracena, Spain).</title>
        <authorList>
            <person name="Jurado V."/>
            <person name="Gutierrez-Patricio S."/>
            <person name="Gonzalez-Pimentel J.L."/>
            <person name="Laiz L."/>
            <person name="Saiz-Jimenez C."/>
        </authorList>
    </citation>
    <scope>NUCLEOTIDE SEQUENCE [LARGE SCALE GENOMIC DNA]</scope>
    <source>
        <strain evidence="9 10">DSM 19484</strain>
    </source>
</reference>
<dbReference type="RefSeq" id="WP_119887226.1">
    <property type="nucleotide sequence ID" value="NZ_CP067171.1"/>
</dbReference>
<evidence type="ECO:0000256" key="1">
    <source>
        <dbReference type="ARBA" id="ARBA00004370"/>
    </source>
</evidence>
<evidence type="ECO:0000256" key="2">
    <source>
        <dbReference type="ARBA" id="ARBA00022500"/>
    </source>
</evidence>
<dbReference type="FunFam" id="1.10.287.950:FF:000001">
    <property type="entry name" value="Methyl-accepting chemotaxis sensory transducer"/>
    <property type="match status" value="1"/>
</dbReference>
<dbReference type="AlphaFoldDB" id="A0A418ZRP3"/>
<keyword evidence="6" id="KW-0812">Transmembrane</keyword>
<evidence type="ECO:0000256" key="5">
    <source>
        <dbReference type="SAM" id="MobiDB-lite"/>
    </source>
</evidence>
<dbReference type="CDD" id="cd06225">
    <property type="entry name" value="HAMP"/>
    <property type="match status" value="1"/>
</dbReference>
<dbReference type="EMBL" id="QZEV01000092">
    <property type="protein sequence ID" value="RJK99500.1"/>
    <property type="molecule type" value="Genomic_DNA"/>
</dbReference>
<keyword evidence="6" id="KW-1133">Transmembrane helix</keyword>